<dbReference type="EMBL" id="CP089984">
    <property type="protein sequence ID" value="WXB20348.1"/>
    <property type="molecule type" value="Genomic_DNA"/>
</dbReference>
<dbReference type="InterPro" id="IPR016191">
    <property type="entry name" value="Ribonuclease/ribotoxin"/>
</dbReference>
<keyword evidence="1" id="KW-0540">Nuclease</keyword>
<name>A0ABZ2MCV1_9BACT</name>
<accession>A0ABZ2MCV1</accession>
<evidence type="ECO:0000256" key="1">
    <source>
        <dbReference type="ARBA" id="ARBA00022722"/>
    </source>
</evidence>
<dbReference type="Gene3D" id="3.10.450.30">
    <property type="entry name" value="Microbial ribonucleases"/>
    <property type="match status" value="1"/>
</dbReference>
<evidence type="ECO:0000313" key="3">
    <source>
        <dbReference type="EMBL" id="WXB20348.1"/>
    </source>
</evidence>
<reference evidence="3 4" key="1">
    <citation type="submission" date="2021-12" db="EMBL/GenBank/DDBJ databases">
        <title>Discovery of the Pendulisporaceae a myxobacterial family with distinct sporulation behavior and unique specialized metabolism.</title>
        <authorList>
            <person name="Garcia R."/>
            <person name="Popoff A."/>
            <person name="Bader C.D."/>
            <person name="Loehr J."/>
            <person name="Walesch S."/>
            <person name="Walt C."/>
            <person name="Boldt J."/>
            <person name="Bunk B."/>
            <person name="Haeckl F.J.F.P.J."/>
            <person name="Gunesch A.P."/>
            <person name="Birkelbach J."/>
            <person name="Nuebel U."/>
            <person name="Pietschmann T."/>
            <person name="Bach T."/>
            <person name="Mueller R."/>
        </authorList>
    </citation>
    <scope>NUCLEOTIDE SEQUENCE [LARGE SCALE GENOMIC DNA]</scope>
    <source>
        <strain evidence="3 4">MSr11954</strain>
    </source>
</reference>
<organism evidence="3 4">
    <name type="scientific">Pendulispora albinea</name>
    <dbReference type="NCBI Taxonomy" id="2741071"/>
    <lineage>
        <taxon>Bacteria</taxon>
        <taxon>Pseudomonadati</taxon>
        <taxon>Myxococcota</taxon>
        <taxon>Myxococcia</taxon>
        <taxon>Myxococcales</taxon>
        <taxon>Sorangiineae</taxon>
        <taxon>Pendulisporaceae</taxon>
        <taxon>Pendulispora</taxon>
    </lineage>
</organism>
<sequence>MNTSGTTKHGKFTYYNSNTVGGTKFKNNGGVLPTTDGSGNPVTYTEYDIHPHKKGVNRGAERVVIGSDGRKWYTNDHYSTFTKM</sequence>
<proteinExistence type="predicted"/>
<dbReference type="Proteomes" id="UP001370348">
    <property type="component" value="Chromosome"/>
</dbReference>
<dbReference type="SUPFAM" id="SSF53933">
    <property type="entry name" value="Microbial ribonucleases"/>
    <property type="match status" value="1"/>
</dbReference>
<dbReference type="InterPro" id="IPR000026">
    <property type="entry name" value="N1-like"/>
</dbReference>
<keyword evidence="4" id="KW-1185">Reference proteome</keyword>
<evidence type="ECO:0000313" key="4">
    <source>
        <dbReference type="Proteomes" id="UP001370348"/>
    </source>
</evidence>
<gene>
    <name evidence="3" type="ORF">LZC94_05520</name>
</gene>
<keyword evidence="2" id="KW-0378">Hydrolase</keyword>
<dbReference type="Pfam" id="PF00545">
    <property type="entry name" value="Ribonuclease"/>
    <property type="match status" value="1"/>
</dbReference>
<protein>
    <submittedName>
        <fullName evidence="3">Uncharacterized protein</fullName>
    </submittedName>
</protein>
<evidence type="ECO:0000256" key="2">
    <source>
        <dbReference type="ARBA" id="ARBA00022801"/>
    </source>
</evidence>